<accession>A0A2P5HY60</accession>
<dbReference type="Proteomes" id="UP000094444">
    <property type="component" value="Unassembled WGS sequence"/>
</dbReference>
<keyword evidence="2" id="KW-1185">Reference proteome</keyword>
<reference evidence="1" key="1">
    <citation type="submission" date="2017-09" db="EMBL/GenBank/DDBJ databases">
        <title>Polyketide synthases of a Diaporthe helianthi virulent isolate.</title>
        <authorList>
            <person name="Baroncelli R."/>
        </authorList>
    </citation>
    <scope>NUCLEOTIDE SEQUENCE [LARGE SCALE GENOMIC DNA]</scope>
    <source>
        <strain evidence="1">7/96</strain>
    </source>
</reference>
<protein>
    <submittedName>
        <fullName evidence="1">Uncharacterized protein</fullName>
    </submittedName>
</protein>
<dbReference type="EMBL" id="MAVT02000519">
    <property type="protein sequence ID" value="POS75191.1"/>
    <property type="molecule type" value="Genomic_DNA"/>
</dbReference>
<evidence type="ECO:0000313" key="1">
    <source>
        <dbReference type="EMBL" id="POS75191.1"/>
    </source>
</evidence>
<comment type="caution">
    <text evidence="1">The sequence shown here is derived from an EMBL/GenBank/DDBJ whole genome shotgun (WGS) entry which is preliminary data.</text>
</comment>
<evidence type="ECO:0000313" key="2">
    <source>
        <dbReference type="Proteomes" id="UP000094444"/>
    </source>
</evidence>
<dbReference type="AlphaFoldDB" id="A0A2P5HY60"/>
<gene>
    <name evidence="1" type="ORF">DHEL01_v206420</name>
</gene>
<sequence length="235" mass="25710">MGHSDPIRATVGIANGQEGDGGPECRNFAQLGVVMVGSHDSTTWFRTEFVLVAELDECARAESLWIIQNPHCQTNLDNLDHQHHFDFMHWKFAAFENYGVFGFDQINNDMPKASRLSCVGGEEWHRIGEMLERRDAQGLLLLSILTWATQWDPSHFVMLARRTQDGRFEHATVVLSNPPTSAAQIKRARARFGGCGKTGSCVSWRDSGAEAADGTVAVVVEAGGVVVGGEQAVVA</sequence>
<organism evidence="1 2">
    <name type="scientific">Diaporthe helianthi</name>
    <dbReference type="NCBI Taxonomy" id="158607"/>
    <lineage>
        <taxon>Eukaryota</taxon>
        <taxon>Fungi</taxon>
        <taxon>Dikarya</taxon>
        <taxon>Ascomycota</taxon>
        <taxon>Pezizomycotina</taxon>
        <taxon>Sordariomycetes</taxon>
        <taxon>Sordariomycetidae</taxon>
        <taxon>Diaporthales</taxon>
        <taxon>Diaporthaceae</taxon>
        <taxon>Diaporthe</taxon>
    </lineage>
</organism>
<dbReference type="InParanoid" id="A0A2P5HY60"/>
<proteinExistence type="predicted"/>
<name>A0A2P5HY60_DIAHE</name>